<proteinExistence type="inferred from homology"/>
<keyword evidence="10" id="KW-1185">Reference proteome</keyword>
<dbReference type="GO" id="GO:0006935">
    <property type="term" value="P:chemotaxis"/>
    <property type="evidence" value="ECO:0007669"/>
    <property type="project" value="UniProtKB-KW"/>
</dbReference>
<dbReference type="Gene3D" id="1.10.287.950">
    <property type="entry name" value="Methyl-accepting chemotaxis protein"/>
    <property type="match status" value="1"/>
</dbReference>
<dbReference type="Pfam" id="PF11563">
    <property type="entry name" value="Protoglobin"/>
    <property type="match status" value="1"/>
</dbReference>
<evidence type="ECO:0000313" key="10">
    <source>
        <dbReference type="Proteomes" id="UP000291301"/>
    </source>
</evidence>
<dbReference type="InterPro" id="IPR039379">
    <property type="entry name" value="Protoglobin_sensor_dom"/>
</dbReference>
<dbReference type="PANTHER" id="PTHR43531">
    <property type="entry name" value="PROTEIN ICFG"/>
    <property type="match status" value="1"/>
</dbReference>
<keyword evidence="5" id="KW-0175">Coiled coil</keyword>
<dbReference type="SUPFAM" id="SSF46458">
    <property type="entry name" value="Globin-like"/>
    <property type="match status" value="1"/>
</dbReference>
<comment type="caution">
    <text evidence="9">The sequence shown here is derived from an EMBL/GenBank/DDBJ whole genome shotgun (WGS) entry which is preliminary data.</text>
</comment>
<dbReference type="GO" id="GO:0019825">
    <property type="term" value="F:oxygen binding"/>
    <property type="evidence" value="ECO:0007669"/>
    <property type="project" value="InterPro"/>
</dbReference>
<dbReference type="InterPro" id="IPR012292">
    <property type="entry name" value="Globin/Proto"/>
</dbReference>
<dbReference type="SMART" id="SM00283">
    <property type="entry name" value="MA"/>
    <property type="match status" value="1"/>
</dbReference>
<feature type="domain" description="HAMP" evidence="8">
    <location>
        <begin position="195"/>
        <end position="241"/>
    </location>
</feature>
<evidence type="ECO:0000259" key="7">
    <source>
        <dbReference type="PROSITE" id="PS50111"/>
    </source>
</evidence>
<dbReference type="InterPro" id="IPR009050">
    <property type="entry name" value="Globin-like_sf"/>
</dbReference>
<evidence type="ECO:0000256" key="1">
    <source>
        <dbReference type="ARBA" id="ARBA00004370"/>
    </source>
</evidence>
<evidence type="ECO:0000256" key="6">
    <source>
        <dbReference type="SAM" id="MobiDB-lite"/>
    </source>
</evidence>
<dbReference type="EMBL" id="SJST01000003">
    <property type="protein sequence ID" value="TCD14148.1"/>
    <property type="molecule type" value="Genomic_DNA"/>
</dbReference>
<dbReference type="InterPro" id="IPR004089">
    <property type="entry name" value="MCPsignal_dom"/>
</dbReference>
<sequence>MEQTPAKIKAAGEDIDGRLSFLGLDQKSRKKLSSLRPLIEKELPSALDKFYGLVKKTPETNRFFRDDEHMAGAKNAQLGHWAAIASGKFDEDYADRVRKIGKVHARVGLEPRWYIGGYGVIIEHLVKAAATSYWPKTGFFTKGNPGPEEFSEALSILLKAIMLDMDLSISVYIDEAEAARQRISEDALKAQKDIVESFGKAIRHLAEKDLTYRLADDMPEAYDGLRMDFNEALAALAETIRNIGDSAEQILSGSEEIRSAADDMARRAERQAASVEETAAAVEQITATVKSSSERAEESGKLVRRTRANAEQSGEVVRRAVEAMDRINKSSDEIAKIITVIDDIAFQTNLLALNAGVEAARAGEAGKGFAVVAQEVRELAQRSAGAAKEIKDLITSSGEEVKSGVSLVNETGEALESIVMEVSEIDQNVSSIVEAAREQSGGLAGINSSVSSIDEGTQQNAAMAEQLTASSHSLSDEVRTINEMLRQFVAGSQGSASPAAVAHVSGKGTDSASARDAA</sequence>
<dbReference type="CDD" id="cd11386">
    <property type="entry name" value="MCP_signal"/>
    <property type="match status" value="1"/>
</dbReference>
<dbReference type="Proteomes" id="UP000291301">
    <property type="component" value="Unassembled WGS sequence"/>
</dbReference>
<dbReference type="InterPro" id="IPR003660">
    <property type="entry name" value="HAMP_dom"/>
</dbReference>
<dbReference type="GO" id="GO:0016020">
    <property type="term" value="C:membrane"/>
    <property type="evidence" value="ECO:0007669"/>
    <property type="project" value="UniProtKB-SubCell"/>
</dbReference>
<comment type="similarity">
    <text evidence="3">Belongs to the methyl-accepting chemotaxis (MCP) protein family.</text>
</comment>
<feature type="region of interest" description="Disordered" evidence="6">
    <location>
        <begin position="496"/>
        <end position="518"/>
    </location>
</feature>
<dbReference type="GO" id="GO:0004888">
    <property type="term" value="F:transmembrane signaling receptor activity"/>
    <property type="evidence" value="ECO:0007669"/>
    <property type="project" value="InterPro"/>
</dbReference>
<dbReference type="InterPro" id="IPR004090">
    <property type="entry name" value="Chemotax_Me-accpt_rcpt"/>
</dbReference>
<dbReference type="OrthoDB" id="3289104at2"/>
<name>A0A4R0PCF6_9HYPH</name>
<gene>
    <name evidence="9" type="ORF">E0D97_08630</name>
</gene>
<dbReference type="Gene3D" id="1.10.490.10">
    <property type="entry name" value="Globins"/>
    <property type="match status" value="1"/>
</dbReference>
<dbReference type="InterPro" id="IPR044398">
    <property type="entry name" value="Globin-sensor_dom"/>
</dbReference>
<accession>A0A4R0PCF6</accession>
<keyword evidence="2" id="KW-0145">Chemotaxis</keyword>
<dbReference type="RefSeq" id="WP_131567885.1">
    <property type="nucleotide sequence ID" value="NZ_JAINFK010000002.1"/>
</dbReference>
<dbReference type="Pfam" id="PF00015">
    <property type="entry name" value="MCPsignal"/>
    <property type="match status" value="1"/>
</dbReference>
<dbReference type="SUPFAM" id="SSF58104">
    <property type="entry name" value="Methyl-accepting chemotaxis protein (MCP) signaling domain"/>
    <property type="match status" value="1"/>
</dbReference>
<dbReference type="GO" id="GO:0020037">
    <property type="term" value="F:heme binding"/>
    <property type="evidence" value="ECO:0007669"/>
    <property type="project" value="InterPro"/>
</dbReference>
<evidence type="ECO:0000259" key="8">
    <source>
        <dbReference type="PROSITE" id="PS50885"/>
    </source>
</evidence>
<dbReference type="FunFam" id="1.10.287.950:FF:000001">
    <property type="entry name" value="Methyl-accepting chemotaxis sensory transducer"/>
    <property type="match status" value="1"/>
</dbReference>
<dbReference type="GO" id="GO:0007165">
    <property type="term" value="P:signal transduction"/>
    <property type="evidence" value="ECO:0007669"/>
    <property type="project" value="UniProtKB-KW"/>
</dbReference>
<evidence type="ECO:0000313" key="9">
    <source>
        <dbReference type="EMBL" id="TCD14148.1"/>
    </source>
</evidence>
<evidence type="ECO:0000256" key="2">
    <source>
        <dbReference type="ARBA" id="ARBA00022500"/>
    </source>
</evidence>
<keyword evidence="4" id="KW-0807">Transducer</keyword>
<comment type="subcellular location">
    <subcellularLocation>
        <location evidence="1">Membrane</location>
    </subcellularLocation>
</comment>
<feature type="coiled-coil region" evidence="5">
    <location>
        <begin position="258"/>
        <end position="285"/>
    </location>
</feature>
<dbReference type="InterPro" id="IPR051310">
    <property type="entry name" value="MCP_chemotaxis"/>
</dbReference>
<protein>
    <submittedName>
        <fullName evidence="9">Globin-coupled sensor protein</fullName>
    </submittedName>
</protein>
<evidence type="ECO:0000256" key="4">
    <source>
        <dbReference type="PROSITE-ProRule" id="PRU00284"/>
    </source>
</evidence>
<organism evidence="9 10">
    <name type="scientific">Oricola cellulosilytica</name>
    <dbReference type="NCBI Taxonomy" id="1429082"/>
    <lineage>
        <taxon>Bacteria</taxon>
        <taxon>Pseudomonadati</taxon>
        <taxon>Pseudomonadota</taxon>
        <taxon>Alphaproteobacteria</taxon>
        <taxon>Hyphomicrobiales</taxon>
        <taxon>Ahrensiaceae</taxon>
        <taxon>Oricola</taxon>
    </lineage>
</organism>
<reference evidence="9 10" key="1">
    <citation type="journal article" date="2015" name="Antonie Van Leeuwenhoek">
        <title>Oricola cellulosilytica gen. nov., sp. nov., a cellulose-degrading bacterium of the family Phyllobacteriaceae isolated from surface seashore water, and emended descriptions of Mesorhizobium loti and Phyllobacterium myrsinacearum.</title>
        <authorList>
            <person name="Hameed A."/>
            <person name="Shahina M."/>
            <person name="Lai W.A."/>
            <person name="Lin S.Y."/>
            <person name="Young L.S."/>
            <person name="Liu Y.C."/>
            <person name="Hsu Y.H."/>
            <person name="Young C.C."/>
        </authorList>
    </citation>
    <scope>NUCLEOTIDE SEQUENCE [LARGE SCALE GENOMIC DNA]</scope>
    <source>
        <strain evidence="9 10">KCTC 52183</strain>
    </source>
</reference>
<dbReference type="PRINTS" id="PR00260">
    <property type="entry name" value="CHEMTRNSDUCR"/>
</dbReference>
<evidence type="ECO:0000256" key="5">
    <source>
        <dbReference type="SAM" id="Coils"/>
    </source>
</evidence>
<evidence type="ECO:0000256" key="3">
    <source>
        <dbReference type="ARBA" id="ARBA00029447"/>
    </source>
</evidence>
<dbReference type="CDD" id="cd01068">
    <property type="entry name" value="globin_sensor"/>
    <property type="match status" value="1"/>
</dbReference>
<dbReference type="PROSITE" id="PS50111">
    <property type="entry name" value="CHEMOTAXIS_TRANSDUC_2"/>
    <property type="match status" value="1"/>
</dbReference>
<dbReference type="PANTHER" id="PTHR43531:SF11">
    <property type="entry name" value="METHYL-ACCEPTING CHEMOTAXIS PROTEIN 3"/>
    <property type="match status" value="1"/>
</dbReference>
<feature type="domain" description="Methyl-accepting transducer" evidence="7">
    <location>
        <begin position="246"/>
        <end position="475"/>
    </location>
</feature>
<dbReference type="PROSITE" id="PS50885">
    <property type="entry name" value="HAMP"/>
    <property type="match status" value="1"/>
</dbReference>
<dbReference type="AlphaFoldDB" id="A0A4R0PCF6"/>